<dbReference type="SMART" id="SM00034">
    <property type="entry name" value="CLECT"/>
    <property type="match status" value="2"/>
</dbReference>
<dbReference type="PANTHER" id="PTHR22799:SF6">
    <property type="entry name" value="C-TYPE LECTIN DOMAIN FAMILY 4 MEMBER M-LIKE"/>
    <property type="match status" value="1"/>
</dbReference>
<evidence type="ECO:0000313" key="3">
    <source>
        <dbReference type="EMBL" id="KAK4325468.1"/>
    </source>
</evidence>
<dbReference type="SUPFAM" id="SSF57184">
    <property type="entry name" value="Growth factor receptor domain"/>
    <property type="match status" value="1"/>
</dbReference>
<evidence type="ECO:0000313" key="4">
    <source>
        <dbReference type="Proteomes" id="UP001292094"/>
    </source>
</evidence>
<dbReference type="InterPro" id="IPR016186">
    <property type="entry name" value="C-type_lectin-like/link_sf"/>
</dbReference>
<dbReference type="InterPro" id="IPR016187">
    <property type="entry name" value="CTDL_fold"/>
</dbReference>
<dbReference type="InterPro" id="IPR051663">
    <property type="entry name" value="CLec_Tetranectin-domain"/>
</dbReference>
<dbReference type="PANTHER" id="PTHR22799">
    <property type="entry name" value="TETRANECTIN-RELATED"/>
    <property type="match status" value="1"/>
</dbReference>
<dbReference type="GO" id="GO:0030246">
    <property type="term" value="F:carbohydrate binding"/>
    <property type="evidence" value="ECO:0007669"/>
    <property type="project" value="UniProtKB-KW"/>
</dbReference>
<dbReference type="EMBL" id="JAWZYT010000277">
    <property type="protein sequence ID" value="KAK4325468.1"/>
    <property type="molecule type" value="Genomic_DNA"/>
</dbReference>
<comment type="caution">
    <text evidence="3">The sequence shown here is derived from an EMBL/GenBank/DDBJ whole genome shotgun (WGS) entry which is preliminary data.</text>
</comment>
<dbReference type="InterPro" id="IPR009030">
    <property type="entry name" value="Growth_fac_rcpt_cys_sf"/>
</dbReference>
<gene>
    <name evidence="3" type="ORF">Pmani_003919</name>
</gene>
<dbReference type="CDD" id="cd00037">
    <property type="entry name" value="CLECT"/>
    <property type="match status" value="2"/>
</dbReference>
<protein>
    <recommendedName>
        <fullName evidence="2">C-type lectin domain-containing protein</fullName>
    </recommendedName>
</protein>
<name>A0AAE1QHI7_9EUCA</name>
<reference evidence="3" key="1">
    <citation type="submission" date="2023-11" db="EMBL/GenBank/DDBJ databases">
        <title>Genome assemblies of two species of porcelain crab, Petrolisthes cinctipes and Petrolisthes manimaculis (Anomura: Porcellanidae).</title>
        <authorList>
            <person name="Angst P."/>
        </authorList>
    </citation>
    <scope>NUCLEOTIDE SEQUENCE</scope>
    <source>
        <strain evidence="3">PB745_02</strain>
        <tissue evidence="3">Gill</tissue>
    </source>
</reference>
<keyword evidence="4" id="KW-1185">Reference proteome</keyword>
<sequence>MKRRKGRSIKKGCIVWSVARDCRTPDSGGNDVTRTWDGSKTKDSTVTYSCPDGQTLGNSGQQRVTFTCSRNRWRADDSRTQMWNSCKDKPCDPAPDAPDNAYQSYSTSSLASYRCDWGLEFPSGVDRLTAECEGGEWVFSAPLEPCQEPPPCPASPPAPANAVKMVDEPLKAWYTCEGPFAFPSGRYYISAYCYSWNGGEWSWYGGPLEDCPAEMCPNEPPDAGISGATMAWDGGKGKWVEAKYECESGTEFFPDVNETTAVCSRHYRRGMEWVFPSLVSPLIHSCTERQTSPPTPCITTPGTPINVMVTFSSQYYISYSCSSPGETFPLGGIYVTATCEDNNIWTFFPEPLSPCIVLECIDDPPSAPAEAKREWEGNTLGTRALYSCQDPAQDDTVVVLLCSVNSNTSSTSLLDWLPLTASQLPSHLTCFVDTTTAMAITDTTNTITDTTNTITDTTNTITDTTNTITDTTNTITDTTNTITDTTIQSEECTEDPWLPSLPGVVQEWDGNRTEGTEITYSCGPDGVFCSGEHTLTLTCSSPYNNSRLIWMSVNASHPASVSCVDKPTITCPENYKYDDHRCYSLVNFSLALTPAEASSHCYSQGAMLALPHTLDHLIFLHYLIYQAGAEHVGLGLHNRNDPRFEWNQTEPQDEVKAQGDGRYTILNSTSLHSTTVHSTDLPLTHYICQYPAHTECQEDPWTPTTDDEGVMVWWDGNREEEAQAYYTCGHGNAFCSGGNVLTLTCSSLNITSTSSSSSSSSRPIWIPDTSHPANLTCVDVTLTCPANYTCYDGLCYRLMTPGTDWYANEALKECGSEGGMLAAPTTNIQITFLQHLLLQAGVEEAGLGLSDRNDFGYEWEGVYNQSGEVEVKKEHPWITAQFTVLYTNSSKILGFLSNERRSHYICQYPGVVDCQRPPPLPTTANDTTPELSHDGDLSFLSTATYTCPQGKVFKARLGFRVGFILHIRPLTHFSPRHTEPQGS</sequence>
<evidence type="ECO:0000256" key="1">
    <source>
        <dbReference type="ARBA" id="ARBA00022734"/>
    </source>
</evidence>
<dbReference type="InterPro" id="IPR001304">
    <property type="entry name" value="C-type_lectin-like"/>
</dbReference>
<accession>A0AAE1QHI7</accession>
<dbReference type="SUPFAM" id="SSF56436">
    <property type="entry name" value="C-type lectin-like"/>
    <property type="match status" value="2"/>
</dbReference>
<proteinExistence type="predicted"/>
<keyword evidence="1" id="KW-0430">Lectin</keyword>
<organism evidence="3 4">
    <name type="scientific">Petrolisthes manimaculis</name>
    <dbReference type="NCBI Taxonomy" id="1843537"/>
    <lineage>
        <taxon>Eukaryota</taxon>
        <taxon>Metazoa</taxon>
        <taxon>Ecdysozoa</taxon>
        <taxon>Arthropoda</taxon>
        <taxon>Crustacea</taxon>
        <taxon>Multicrustacea</taxon>
        <taxon>Malacostraca</taxon>
        <taxon>Eumalacostraca</taxon>
        <taxon>Eucarida</taxon>
        <taxon>Decapoda</taxon>
        <taxon>Pleocyemata</taxon>
        <taxon>Anomura</taxon>
        <taxon>Galatheoidea</taxon>
        <taxon>Porcellanidae</taxon>
        <taxon>Petrolisthes</taxon>
    </lineage>
</organism>
<evidence type="ECO:0000259" key="2">
    <source>
        <dbReference type="SMART" id="SM00034"/>
    </source>
</evidence>
<feature type="domain" description="C-type lectin" evidence="2">
    <location>
        <begin position="784"/>
        <end position="907"/>
    </location>
</feature>
<feature type="domain" description="C-type lectin" evidence="2">
    <location>
        <begin position="571"/>
        <end position="689"/>
    </location>
</feature>
<dbReference type="Proteomes" id="UP001292094">
    <property type="component" value="Unassembled WGS sequence"/>
</dbReference>
<dbReference type="AlphaFoldDB" id="A0AAE1QHI7"/>
<dbReference type="Gene3D" id="3.10.100.10">
    <property type="entry name" value="Mannose-Binding Protein A, subunit A"/>
    <property type="match status" value="2"/>
</dbReference>